<proteinExistence type="predicted"/>
<keyword evidence="3" id="KW-1185">Reference proteome</keyword>
<organism evidence="2 3">
    <name type="scientific">Mycena sanguinolenta</name>
    <dbReference type="NCBI Taxonomy" id="230812"/>
    <lineage>
        <taxon>Eukaryota</taxon>
        <taxon>Fungi</taxon>
        <taxon>Dikarya</taxon>
        <taxon>Basidiomycota</taxon>
        <taxon>Agaricomycotina</taxon>
        <taxon>Agaricomycetes</taxon>
        <taxon>Agaricomycetidae</taxon>
        <taxon>Agaricales</taxon>
        <taxon>Marasmiineae</taxon>
        <taxon>Mycenaceae</taxon>
        <taxon>Mycena</taxon>
    </lineage>
</organism>
<feature type="compositionally biased region" description="Acidic residues" evidence="1">
    <location>
        <begin position="55"/>
        <end position="71"/>
    </location>
</feature>
<dbReference type="Proteomes" id="UP000623467">
    <property type="component" value="Unassembled WGS sequence"/>
</dbReference>
<gene>
    <name evidence="2" type="ORF">MSAN_00266500</name>
</gene>
<feature type="region of interest" description="Disordered" evidence="1">
    <location>
        <begin position="136"/>
        <end position="168"/>
    </location>
</feature>
<sequence>MKPVPPVFFLEVKRQRTAPFWVHPSLQPLSDNSGAGATPGGVEEQQVENPSNDAMDSDEGNDGDEEDDDLIDTQFGADQLTFLEAMDEKIDMVGEFLKGLKYQRQFRDRRMLETLEREGASFFRLATACLRKEKRLTSTRGDAPSTWDPSTSSAMFYRARPARGDENT</sequence>
<evidence type="ECO:0000313" key="2">
    <source>
        <dbReference type="EMBL" id="KAF7378399.1"/>
    </source>
</evidence>
<reference evidence="2" key="1">
    <citation type="submission" date="2020-05" db="EMBL/GenBank/DDBJ databases">
        <title>Mycena genomes resolve the evolution of fungal bioluminescence.</title>
        <authorList>
            <person name="Tsai I.J."/>
        </authorList>
    </citation>
    <scope>NUCLEOTIDE SEQUENCE</scope>
    <source>
        <strain evidence="2">160909Yilan</strain>
    </source>
</reference>
<dbReference type="OrthoDB" id="3205748at2759"/>
<evidence type="ECO:0000256" key="1">
    <source>
        <dbReference type="SAM" id="MobiDB-lite"/>
    </source>
</evidence>
<feature type="region of interest" description="Disordered" evidence="1">
    <location>
        <begin position="21"/>
        <end position="71"/>
    </location>
</feature>
<protein>
    <submittedName>
        <fullName evidence="2">Uncharacterized protein</fullName>
    </submittedName>
</protein>
<dbReference type="AlphaFoldDB" id="A0A8H7DK73"/>
<evidence type="ECO:0000313" key="3">
    <source>
        <dbReference type="Proteomes" id="UP000623467"/>
    </source>
</evidence>
<comment type="caution">
    <text evidence="2">The sequence shown here is derived from an EMBL/GenBank/DDBJ whole genome shotgun (WGS) entry which is preliminary data.</text>
</comment>
<accession>A0A8H7DK73</accession>
<name>A0A8H7DK73_9AGAR</name>
<dbReference type="EMBL" id="JACAZH010000001">
    <property type="protein sequence ID" value="KAF7378399.1"/>
    <property type="molecule type" value="Genomic_DNA"/>
</dbReference>